<evidence type="ECO:0000256" key="6">
    <source>
        <dbReference type="HAMAP-Rule" id="MF_01862"/>
    </source>
</evidence>
<dbReference type="InterPro" id="IPR013675">
    <property type="entry name" value="Mtase_sm_N"/>
</dbReference>
<comment type="subcellular location">
    <subcellularLocation>
        <location evidence="6">Cytoplasm</location>
    </subcellularLocation>
</comment>
<evidence type="ECO:0000256" key="3">
    <source>
        <dbReference type="ARBA" id="ARBA00022603"/>
    </source>
</evidence>
<keyword evidence="10" id="KW-1185">Reference proteome</keyword>
<name>A0A1H6NA26_9GAMM</name>
<evidence type="ECO:0000256" key="2">
    <source>
        <dbReference type="ARBA" id="ARBA00022552"/>
    </source>
</evidence>
<keyword evidence="5 6" id="KW-0949">S-adenosyl-L-methionine</keyword>
<dbReference type="Proteomes" id="UP000199371">
    <property type="component" value="Unassembled WGS sequence"/>
</dbReference>
<dbReference type="Gene3D" id="3.40.50.150">
    <property type="entry name" value="Vaccinia Virus protein VP39"/>
    <property type="match status" value="2"/>
</dbReference>
<dbReference type="Pfam" id="PF08468">
    <property type="entry name" value="MTS_N"/>
    <property type="match status" value="1"/>
</dbReference>
<dbReference type="InterPro" id="IPR029063">
    <property type="entry name" value="SAM-dependent_MTases_sf"/>
</dbReference>
<dbReference type="GO" id="GO:0005737">
    <property type="term" value="C:cytoplasm"/>
    <property type="evidence" value="ECO:0007669"/>
    <property type="project" value="UniProtKB-SubCell"/>
</dbReference>
<dbReference type="AlphaFoldDB" id="A0A1H6NA26"/>
<evidence type="ECO:0000313" key="10">
    <source>
        <dbReference type="Proteomes" id="UP000199371"/>
    </source>
</evidence>
<dbReference type="HAMAP" id="MF_01862">
    <property type="entry name" value="16SrRNA_methyltr_C"/>
    <property type="match status" value="1"/>
</dbReference>
<feature type="domain" description="Methyltransferase small" evidence="7">
    <location>
        <begin position="168"/>
        <end position="334"/>
    </location>
</feature>
<dbReference type="PROSITE" id="PS00092">
    <property type="entry name" value="N6_MTASE"/>
    <property type="match status" value="1"/>
</dbReference>
<dbReference type="InterPro" id="IPR046977">
    <property type="entry name" value="RsmC/RlmG"/>
</dbReference>
<dbReference type="Pfam" id="PF05175">
    <property type="entry name" value="MTS"/>
    <property type="match status" value="1"/>
</dbReference>
<reference evidence="10" key="1">
    <citation type="submission" date="2016-10" db="EMBL/GenBank/DDBJ databases">
        <authorList>
            <person name="Varghese N."/>
            <person name="Submissions S."/>
        </authorList>
    </citation>
    <scope>NUCLEOTIDE SEQUENCE [LARGE SCALE GENOMIC DNA]</scope>
    <source>
        <strain evidence="10">DSM 17616</strain>
    </source>
</reference>
<keyword evidence="3 6" id="KW-0489">Methyltransferase</keyword>
<evidence type="ECO:0000256" key="1">
    <source>
        <dbReference type="ARBA" id="ARBA00022490"/>
    </source>
</evidence>
<evidence type="ECO:0000256" key="5">
    <source>
        <dbReference type="ARBA" id="ARBA00022691"/>
    </source>
</evidence>
<dbReference type="EC" id="2.1.1.172" evidence="6"/>
<dbReference type="GO" id="GO:0052914">
    <property type="term" value="F:16S rRNA (guanine(1207)-N(2))-methyltransferase activity"/>
    <property type="evidence" value="ECO:0007669"/>
    <property type="project" value="UniProtKB-EC"/>
</dbReference>
<comment type="function">
    <text evidence="6">Specifically methylates the guanine in position 1207 of 16S rRNA in the 30S particle.</text>
</comment>
<dbReference type="InterPro" id="IPR002052">
    <property type="entry name" value="DNA_methylase_N6_adenine_CS"/>
</dbReference>
<dbReference type="EMBL" id="FNXF01000018">
    <property type="protein sequence ID" value="SEI09419.1"/>
    <property type="molecule type" value="Genomic_DNA"/>
</dbReference>
<feature type="domain" description="Methyltransferase small N-terminal" evidence="8">
    <location>
        <begin position="6"/>
        <end position="143"/>
    </location>
</feature>
<dbReference type="RefSeq" id="WP_092796212.1">
    <property type="nucleotide sequence ID" value="NZ_DASWWU010000004.1"/>
</dbReference>
<evidence type="ECO:0000256" key="4">
    <source>
        <dbReference type="ARBA" id="ARBA00022679"/>
    </source>
</evidence>
<protein>
    <recommendedName>
        <fullName evidence="6">Ribosomal RNA small subunit methyltransferase C</fullName>
        <ecNumber evidence="6">2.1.1.172</ecNumber>
    </recommendedName>
    <alternativeName>
        <fullName evidence="6">16S rRNA m2G1207 methyltransferase</fullName>
    </alternativeName>
    <alternativeName>
        <fullName evidence="6">rRNA (guanine-N(2)-)-methyltransferase RsmC</fullName>
    </alternativeName>
</protein>
<dbReference type="SUPFAM" id="SSF53335">
    <property type="entry name" value="S-adenosyl-L-methionine-dependent methyltransferases"/>
    <property type="match status" value="1"/>
</dbReference>
<gene>
    <name evidence="6" type="primary">rsmC</name>
    <name evidence="9" type="ORF">SAMN05660691_03566</name>
</gene>
<dbReference type="InterPro" id="IPR023543">
    <property type="entry name" value="rRNA_ssu_MeTfrase_C"/>
</dbReference>
<dbReference type="CDD" id="cd02440">
    <property type="entry name" value="AdoMet_MTases"/>
    <property type="match status" value="1"/>
</dbReference>
<dbReference type="PANTHER" id="PTHR47816:SF4">
    <property type="entry name" value="RIBOSOMAL RNA SMALL SUBUNIT METHYLTRANSFERASE C"/>
    <property type="match status" value="1"/>
</dbReference>
<keyword evidence="2 6" id="KW-0698">rRNA processing</keyword>
<dbReference type="PANTHER" id="PTHR47816">
    <property type="entry name" value="RIBOSOMAL RNA SMALL SUBUNIT METHYLTRANSFERASE C"/>
    <property type="match status" value="1"/>
</dbReference>
<evidence type="ECO:0000313" key="9">
    <source>
        <dbReference type="EMBL" id="SEI09419.1"/>
    </source>
</evidence>
<dbReference type="STRING" id="173990.SAMN05660691_03566"/>
<accession>A0A1H6NA26</accession>
<proteinExistence type="inferred from homology"/>
<sequence length="339" mass="35962">MLATASQLVLRNINDLKGKVLVVEPMADSLATELRHLAPELELSCYSTDAAAAACWAHDSVTLYTDVSPQFTGTFDTVVLFYPKSKDQLAFTLAQLKPALSATTAVFVTGDNKGGIKSLASHAQKLGLGANKLDNAKHCLWFSLFGDFSRLAAVAASSFSINAAGETLTLHSLPGVFNHGKLDIGTALLLDNLPDVSQGKVLDFACGCGVIGAMLKRKHPAIELFSSDISSLAVKATELTLAANQLSGTVIAADGLPDIPKQFDCIVSNPPFHTGIKTDYSIVDTFIRQSSARLSANGSLTIVANSHLAYMELLQQAFKKVTLKAKANGFAVYRATNQS</sequence>
<dbReference type="InterPro" id="IPR007848">
    <property type="entry name" value="Small_mtfrase_dom"/>
</dbReference>
<organism evidence="9 10">
    <name type="scientific">Rheinheimera pacifica</name>
    <dbReference type="NCBI Taxonomy" id="173990"/>
    <lineage>
        <taxon>Bacteria</taxon>
        <taxon>Pseudomonadati</taxon>
        <taxon>Pseudomonadota</taxon>
        <taxon>Gammaproteobacteria</taxon>
        <taxon>Chromatiales</taxon>
        <taxon>Chromatiaceae</taxon>
        <taxon>Rheinheimera</taxon>
    </lineage>
</organism>
<dbReference type="OrthoDB" id="29650at2"/>
<dbReference type="PRINTS" id="PR00507">
    <property type="entry name" value="N12N6MTFRASE"/>
</dbReference>
<comment type="subunit">
    <text evidence="6">Monomer.</text>
</comment>
<dbReference type="GO" id="GO:0003676">
    <property type="term" value="F:nucleic acid binding"/>
    <property type="evidence" value="ECO:0007669"/>
    <property type="project" value="InterPro"/>
</dbReference>
<comment type="catalytic activity">
    <reaction evidence="6">
        <text>guanosine(1207) in 16S rRNA + S-adenosyl-L-methionine = N(2)-methylguanosine(1207) in 16S rRNA + S-adenosyl-L-homocysteine + H(+)</text>
        <dbReference type="Rhea" id="RHEA:42736"/>
        <dbReference type="Rhea" id="RHEA-COMP:10213"/>
        <dbReference type="Rhea" id="RHEA-COMP:10214"/>
        <dbReference type="ChEBI" id="CHEBI:15378"/>
        <dbReference type="ChEBI" id="CHEBI:57856"/>
        <dbReference type="ChEBI" id="CHEBI:59789"/>
        <dbReference type="ChEBI" id="CHEBI:74269"/>
        <dbReference type="ChEBI" id="CHEBI:74481"/>
        <dbReference type="EC" id="2.1.1.172"/>
    </reaction>
</comment>
<keyword evidence="4 6" id="KW-0808">Transferase</keyword>
<keyword evidence="1 6" id="KW-0963">Cytoplasm</keyword>
<evidence type="ECO:0000259" key="7">
    <source>
        <dbReference type="Pfam" id="PF05175"/>
    </source>
</evidence>
<evidence type="ECO:0000259" key="8">
    <source>
        <dbReference type="Pfam" id="PF08468"/>
    </source>
</evidence>
<comment type="similarity">
    <text evidence="6">Belongs to the methyltransferase superfamily. RsmC family.</text>
</comment>